<evidence type="ECO:0000313" key="4">
    <source>
        <dbReference type="Proteomes" id="UP000305067"/>
    </source>
</evidence>
<dbReference type="OrthoDB" id="203796at2759"/>
<dbReference type="EMBL" id="ML178820">
    <property type="protein sequence ID" value="TFL03442.1"/>
    <property type="molecule type" value="Genomic_DNA"/>
</dbReference>
<dbReference type="Proteomes" id="UP000305067">
    <property type="component" value="Unassembled WGS sequence"/>
</dbReference>
<organism evidence="3 4">
    <name type="scientific">Pterulicium gracile</name>
    <dbReference type="NCBI Taxonomy" id="1884261"/>
    <lineage>
        <taxon>Eukaryota</taxon>
        <taxon>Fungi</taxon>
        <taxon>Dikarya</taxon>
        <taxon>Basidiomycota</taxon>
        <taxon>Agaricomycotina</taxon>
        <taxon>Agaricomycetes</taxon>
        <taxon>Agaricomycetidae</taxon>
        <taxon>Agaricales</taxon>
        <taxon>Pleurotineae</taxon>
        <taxon>Pterulaceae</taxon>
        <taxon>Pterulicium</taxon>
    </lineage>
</organism>
<reference evidence="3 4" key="1">
    <citation type="journal article" date="2019" name="Nat. Ecol. Evol.">
        <title>Megaphylogeny resolves global patterns of mushroom evolution.</title>
        <authorList>
            <person name="Varga T."/>
            <person name="Krizsan K."/>
            <person name="Foldi C."/>
            <person name="Dima B."/>
            <person name="Sanchez-Garcia M."/>
            <person name="Sanchez-Ramirez S."/>
            <person name="Szollosi G.J."/>
            <person name="Szarkandi J.G."/>
            <person name="Papp V."/>
            <person name="Albert L."/>
            <person name="Andreopoulos W."/>
            <person name="Angelini C."/>
            <person name="Antonin V."/>
            <person name="Barry K.W."/>
            <person name="Bougher N.L."/>
            <person name="Buchanan P."/>
            <person name="Buyck B."/>
            <person name="Bense V."/>
            <person name="Catcheside P."/>
            <person name="Chovatia M."/>
            <person name="Cooper J."/>
            <person name="Damon W."/>
            <person name="Desjardin D."/>
            <person name="Finy P."/>
            <person name="Geml J."/>
            <person name="Haridas S."/>
            <person name="Hughes K."/>
            <person name="Justo A."/>
            <person name="Karasinski D."/>
            <person name="Kautmanova I."/>
            <person name="Kiss B."/>
            <person name="Kocsube S."/>
            <person name="Kotiranta H."/>
            <person name="LaButti K.M."/>
            <person name="Lechner B.E."/>
            <person name="Liimatainen K."/>
            <person name="Lipzen A."/>
            <person name="Lukacs Z."/>
            <person name="Mihaltcheva S."/>
            <person name="Morgado L.N."/>
            <person name="Niskanen T."/>
            <person name="Noordeloos M.E."/>
            <person name="Ohm R.A."/>
            <person name="Ortiz-Santana B."/>
            <person name="Ovrebo C."/>
            <person name="Racz N."/>
            <person name="Riley R."/>
            <person name="Savchenko A."/>
            <person name="Shiryaev A."/>
            <person name="Soop K."/>
            <person name="Spirin V."/>
            <person name="Szebenyi C."/>
            <person name="Tomsovsky M."/>
            <person name="Tulloss R.E."/>
            <person name="Uehling J."/>
            <person name="Grigoriev I.V."/>
            <person name="Vagvolgyi C."/>
            <person name="Papp T."/>
            <person name="Martin F.M."/>
            <person name="Miettinen O."/>
            <person name="Hibbett D.S."/>
            <person name="Nagy L.G."/>
        </authorList>
    </citation>
    <scope>NUCLEOTIDE SEQUENCE [LARGE SCALE GENOMIC DNA]</scope>
    <source>
        <strain evidence="3 4">CBS 309.79</strain>
    </source>
</reference>
<accession>A0A5C3QNP8</accession>
<feature type="transmembrane region" description="Helical" evidence="2">
    <location>
        <begin position="282"/>
        <end position="300"/>
    </location>
</feature>
<evidence type="ECO:0000256" key="1">
    <source>
        <dbReference type="SAM" id="MobiDB-lite"/>
    </source>
</evidence>
<keyword evidence="2" id="KW-0812">Transmembrane</keyword>
<protein>
    <submittedName>
        <fullName evidence="3">Uncharacterized protein</fullName>
    </submittedName>
</protein>
<evidence type="ECO:0000256" key="2">
    <source>
        <dbReference type="SAM" id="Phobius"/>
    </source>
</evidence>
<name>A0A5C3QNP8_9AGAR</name>
<evidence type="ECO:0000313" key="3">
    <source>
        <dbReference type="EMBL" id="TFL03442.1"/>
    </source>
</evidence>
<proteinExistence type="predicted"/>
<dbReference type="PANTHER" id="PTHR37848">
    <property type="entry name" value="EXPRESSED PROTEIN"/>
    <property type="match status" value="1"/>
</dbReference>
<feature type="region of interest" description="Disordered" evidence="1">
    <location>
        <begin position="68"/>
        <end position="91"/>
    </location>
</feature>
<dbReference type="PANTHER" id="PTHR37848:SF1">
    <property type="entry name" value="SUN DOMAIN-CONTAINING PROTEIN"/>
    <property type="match status" value="1"/>
</dbReference>
<sequence>MPPTEAYEEPPPEFTPYEAKCLITGDGSVVSHDAHLNKDGEALYRFLLSQSLKPPALRIRCRGTHPEYRTRGFSSGHHHHHHHHGDNDGDTTLSRTVVDFDFTIDLTHLVLPTPAIFSTPDTEPAHRGSVRLVHGISERKKLGWKESRRWKKSRKEREGLGMAPWLTSHDSPALISTFHTNSKAVAIPSTESETTGLMSSRSLRDWADEYCASRTHLKEFVFTKHVYNWNFASLTSALRSHIAKSYDTRLQKGTVHIFIETKADKVYVRPDDPMSRALSNKWIRFILIITLVYPFIWLYMQFGGSAKWDISGAAYPMKHSGNNPASSSGKAPAKIVQTAQGPRKVVGTREGEWFKEWEDRIAEMVSRGYISHVPLKQFDKAALRRAPTEATLLDGYHEV</sequence>
<gene>
    <name evidence="3" type="ORF">BDV98DRAFT_504467</name>
</gene>
<dbReference type="AlphaFoldDB" id="A0A5C3QNP8"/>
<keyword evidence="4" id="KW-1185">Reference proteome</keyword>
<keyword evidence="2" id="KW-0472">Membrane</keyword>
<keyword evidence="2" id="KW-1133">Transmembrane helix</keyword>